<dbReference type="PANTHER" id="PTHR31350">
    <property type="entry name" value="SI:DKEY-261L7.2"/>
    <property type="match status" value="1"/>
</dbReference>
<dbReference type="AlphaFoldDB" id="A0A8J2RES9"/>
<dbReference type="InterPro" id="IPR036047">
    <property type="entry name" value="F-box-like_dom_sf"/>
</dbReference>
<dbReference type="EMBL" id="CAKKLH010000042">
    <property type="protein sequence ID" value="CAH0100629.1"/>
    <property type="molecule type" value="Genomic_DNA"/>
</dbReference>
<dbReference type="SUPFAM" id="SSF81383">
    <property type="entry name" value="F-box domain"/>
    <property type="match status" value="1"/>
</dbReference>
<comment type="caution">
    <text evidence="1">The sequence shown here is derived from an EMBL/GenBank/DDBJ whole genome shotgun (WGS) entry which is preliminary data.</text>
</comment>
<reference evidence="1" key="1">
    <citation type="submission" date="2021-11" db="EMBL/GenBank/DDBJ databases">
        <authorList>
            <person name="Schell T."/>
        </authorList>
    </citation>
    <scope>NUCLEOTIDE SEQUENCE</scope>
    <source>
        <strain evidence="1">M5</strain>
    </source>
</reference>
<accession>A0A8J2RES9</accession>
<evidence type="ECO:0000313" key="1">
    <source>
        <dbReference type="EMBL" id="CAH0100629.1"/>
    </source>
</evidence>
<name>A0A8J2RES9_9CRUS</name>
<proteinExistence type="predicted"/>
<dbReference type="OrthoDB" id="28868at2759"/>
<evidence type="ECO:0008006" key="3">
    <source>
        <dbReference type="Google" id="ProtNLM"/>
    </source>
</evidence>
<evidence type="ECO:0000313" key="2">
    <source>
        <dbReference type="Proteomes" id="UP000789390"/>
    </source>
</evidence>
<protein>
    <recommendedName>
        <fullName evidence="3">F-box domain-containing protein</fullName>
    </recommendedName>
</protein>
<gene>
    <name evidence="1" type="ORF">DGAL_LOCUS2914</name>
</gene>
<sequence length="619" mass="72709">MSILLVPTELLMKILSYNCISISDMFHVMCSCSELNNIIRDLNGLWRLKFTEKWPHIHFGEKDKNAASWLERIHSRIRLGEEIKALIQSMSPLCYPHGVKAFTPQHVVDKLMDLLQQNPLFVEDEIASLSFESENLTTQHYARHLLKKVRTPMLEKKWMDFNERRGLDINEQPESKQTIWVEGALLIAQWINMEERELPRFEVLDGVFNEITQRVKTLVLDAKLPSSSKILSIISHVLFHEMRLSVVGITDYTPFTKSYWVDGMIQTYCIDEVLLSMRQERCRWMPMPSECHVTIMCIIYQEVARRMGIDCEPVFYVSNHLHEFSMEFRDTEILFLLRCREFSKDNDGEFIYINMRDHEASLKRPNSSGHIGPYTEVGETVYYKVETREPPASVDWVFRGILNHLIDYALHPSHESLMDYRGLKYSKLSNAFDYHAPYRYYHFDVNEYIGKALGHRLELDDALDHFQIFQNESFDSKEEIENEFREKLTEAQTKFNSPVLPKHRSPTLKYAVGIVVFYRTGIIEENEGVSVIISWDVKPHCKSNQPRYQVLPYTNNHHQIRTIEQDKLELFPDSASIRFDHPELGLHFEKFDGRRFVPNAEKKRHYPEDEAFALSLLGN</sequence>
<organism evidence="1 2">
    <name type="scientific">Daphnia galeata</name>
    <dbReference type="NCBI Taxonomy" id="27404"/>
    <lineage>
        <taxon>Eukaryota</taxon>
        <taxon>Metazoa</taxon>
        <taxon>Ecdysozoa</taxon>
        <taxon>Arthropoda</taxon>
        <taxon>Crustacea</taxon>
        <taxon>Branchiopoda</taxon>
        <taxon>Diplostraca</taxon>
        <taxon>Cladocera</taxon>
        <taxon>Anomopoda</taxon>
        <taxon>Daphniidae</taxon>
        <taxon>Daphnia</taxon>
    </lineage>
</organism>
<keyword evidence="2" id="KW-1185">Reference proteome</keyword>
<dbReference type="PANTHER" id="PTHR31350:SF21">
    <property type="entry name" value="F-BOX ONLY PROTEIN 21"/>
    <property type="match status" value="1"/>
</dbReference>
<dbReference type="Proteomes" id="UP000789390">
    <property type="component" value="Unassembled WGS sequence"/>
</dbReference>